<dbReference type="InterPro" id="IPR005140">
    <property type="entry name" value="eRF1_Pelota-like_N"/>
</dbReference>
<dbReference type="SMART" id="SM01194">
    <property type="entry name" value="eRF1_1"/>
    <property type="match status" value="1"/>
</dbReference>
<reference evidence="6" key="1">
    <citation type="journal article" date="2023" name="bioRxiv">
        <title>Improved chromosome-level genome assembly for marigold (Tagetes erecta).</title>
        <authorList>
            <person name="Jiang F."/>
            <person name="Yuan L."/>
            <person name="Wang S."/>
            <person name="Wang H."/>
            <person name="Xu D."/>
            <person name="Wang A."/>
            <person name="Fan W."/>
        </authorList>
    </citation>
    <scope>NUCLEOTIDE SEQUENCE</scope>
    <source>
        <strain evidence="6">WSJ</strain>
        <tissue evidence="6">Leaf</tissue>
    </source>
</reference>
<feature type="domain" description="eRF1/Pelota-like N-terminal" evidence="5">
    <location>
        <begin position="2"/>
        <end position="141"/>
    </location>
</feature>
<dbReference type="InterPro" id="IPR005142">
    <property type="entry name" value="eRF1_3"/>
</dbReference>
<dbReference type="GO" id="GO:0005737">
    <property type="term" value="C:cytoplasm"/>
    <property type="evidence" value="ECO:0007669"/>
    <property type="project" value="UniProtKB-SubCell"/>
</dbReference>
<dbReference type="Gene3D" id="3.30.1330.30">
    <property type="match status" value="1"/>
</dbReference>
<dbReference type="Gene3D" id="3.30.960.10">
    <property type="entry name" value="eRF1 domain 1"/>
    <property type="match status" value="1"/>
</dbReference>
<evidence type="ECO:0000259" key="5">
    <source>
        <dbReference type="SMART" id="SM01194"/>
    </source>
</evidence>
<proteinExistence type="predicted"/>
<protein>
    <recommendedName>
        <fullName evidence="5">eRF1/Pelota-like N-terminal domain-containing protein</fullName>
    </recommendedName>
</protein>
<name>A0AAD8KFV3_TARER</name>
<comment type="function">
    <text evidence="4">Directs the termination of nascent peptide synthesis (translation) in response to the termination codons UAA, UAG and UGA. Modulates plant growth and development.</text>
</comment>
<keyword evidence="7" id="KW-1185">Reference proteome</keyword>
<evidence type="ECO:0000256" key="2">
    <source>
        <dbReference type="ARBA" id="ARBA00022490"/>
    </source>
</evidence>
<dbReference type="SUPFAM" id="SSF55315">
    <property type="entry name" value="L30e-like"/>
    <property type="match status" value="1"/>
</dbReference>
<accession>A0AAD8KFV3</accession>
<dbReference type="InterPro" id="IPR024049">
    <property type="entry name" value="eRF1_1_sf"/>
</dbReference>
<evidence type="ECO:0000256" key="1">
    <source>
        <dbReference type="ARBA" id="ARBA00004496"/>
    </source>
</evidence>
<comment type="caution">
    <text evidence="6">The sequence shown here is derived from an EMBL/GenBank/DDBJ whole genome shotgun (WGS) entry which is preliminary data.</text>
</comment>
<sequence>MSDDQDENVKIWKMKKAIKELEAAKGKAKTMISLIIPPDVETSHVARKLHDDYRTTSRNSSNMSIVTRRYVLSAISSARIRVLCYNGFPPNGLVLYMGIILTDEGKHKCVAIEFEPFKPINFHLYRLDDKFHTEALNEFVDKFGSIFMDEKYILGKYFEKLVLHNKKCVIGVDDTLKFLNMGVVETLFVSENLDIERYVLKNSTTGAIVVKHLKKDQEADGSNFRDSDTNVELQVEEKMSLVEWLVNEYKKIRCKLEFVTNKSQEGSQFCKRFGGVVGILRFPLNIRSFDDVSDESEISRSD</sequence>
<dbReference type="AlphaFoldDB" id="A0AAD8KFV3"/>
<gene>
    <name evidence="6" type="ORF">QVD17_22750</name>
</gene>
<organism evidence="6 7">
    <name type="scientific">Tagetes erecta</name>
    <name type="common">African marigold</name>
    <dbReference type="NCBI Taxonomy" id="13708"/>
    <lineage>
        <taxon>Eukaryota</taxon>
        <taxon>Viridiplantae</taxon>
        <taxon>Streptophyta</taxon>
        <taxon>Embryophyta</taxon>
        <taxon>Tracheophyta</taxon>
        <taxon>Spermatophyta</taxon>
        <taxon>Magnoliopsida</taxon>
        <taxon>eudicotyledons</taxon>
        <taxon>Gunneridae</taxon>
        <taxon>Pentapetalae</taxon>
        <taxon>asterids</taxon>
        <taxon>campanulids</taxon>
        <taxon>Asterales</taxon>
        <taxon>Asteraceae</taxon>
        <taxon>Asteroideae</taxon>
        <taxon>Heliantheae alliance</taxon>
        <taxon>Tageteae</taxon>
        <taxon>Tagetes</taxon>
    </lineage>
</organism>
<evidence type="ECO:0000313" key="6">
    <source>
        <dbReference type="EMBL" id="KAK1420848.1"/>
    </source>
</evidence>
<dbReference type="PANTHER" id="PTHR10113">
    <property type="entry name" value="PEPTIDE CHAIN RELEASE FACTOR SUBUNIT 1"/>
    <property type="match status" value="1"/>
</dbReference>
<dbReference type="Pfam" id="PF03463">
    <property type="entry name" value="eRF1_1"/>
    <property type="match status" value="1"/>
</dbReference>
<dbReference type="FunFam" id="3.30.1330.30:FF:000032">
    <property type="entry name" value="Eukaryotic peptide chain release factor subunit 1"/>
    <property type="match status" value="1"/>
</dbReference>
<keyword evidence="2" id="KW-0963">Cytoplasm</keyword>
<dbReference type="InterPro" id="IPR029064">
    <property type="entry name" value="Ribosomal_eL30-like_sf"/>
</dbReference>
<dbReference type="EMBL" id="JAUHHV010000006">
    <property type="protein sequence ID" value="KAK1420848.1"/>
    <property type="molecule type" value="Genomic_DNA"/>
</dbReference>
<dbReference type="GO" id="GO:0003747">
    <property type="term" value="F:translation release factor activity"/>
    <property type="evidence" value="ECO:0007669"/>
    <property type="project" value="InterPro"/>
</dbReference>
<dbReference type="InterPro" id="IPR004403">
    <property type="entry name" value="Peptide_chain-rel_eRF1/aRF1"/>
</dbReference>
<evidence type="ECO:0000256" key="3">
    <source>
        <dbReference type="ARBA" id="ARBA00022604"/>
    </source>
</evidence>
<dbReference type="Pfam" id="PF03465">
    <property type="entry name" value="eRF1_3"/>
    <property type="match status" value="1"/>
</dbReference>
<comment type="subcellular location">
    <subcellularLocation>
        <location evidence="1">Cytoplasm</location>
    </subcellularLocation>
</comment>
<dbReference type="Proteomes" id="UP001229421">
    <property type="component" value="Unassembled WGS sequence"/>
</dbReference>
<evidence type="ECO:0000313" key="7">
    <source>
        <dbReference type="Proteomes" id="UP001229421"/>
    </source>
</evidence>
<dbReference type="SUPFAM" id="SSF55481">
    <property type="entry name" value="N-terminal domain of eukaryotic peptide chain release factor subunit 1, ERF1"/>
    <property type="match status" value="1"/>
</dbReference>
<evidence type="ECO:0000256" key="4">
    <source>
        <dbReference type="ARBA" id="ARBA00045523"/>
    </source>
</evidence>
<keyword evidence="3" id="KW-0341">Growth regulation</keyword>